<feature type="compositionally biased region" description="Low complexity" evidence="1">
    <location>
        <begin position="52"/>
        <end position="66"/>
    </location>
</feature>
<feature type="signal peptide" evidence="2">
    <location>
        <begin position="1"/>
        <end position="31"/>
    </location>
</feature>
<evidence type="ECO:0000256" key="1">
    <source>
        <dbReference type="SAM" id="MobiDB-lite"/>
    </source>
</evidence>
<gene>
    <name evidence="3" type="ORF">ENC19_02055</name>
</gene>
<dbReference type="AlphaFoldDB" id="A0A6M1KW11"/>
<evidence type="ECO:0000256" key="2">
    <source>
        <dbReference type="SAM" id="SignalP"/>
    </source>
</evidence>
<comment type="caution">
    <text evidence="3">The sequence shown here is derived from an EMBL/GenBank/DDBJ whole genome shotgun (WGS) entry which is preliminary data.</text>
</comment>
<evidence type="ECO:0008006" key="5">
    <source>
        <dbReference type="Google" id="ProtNLM"/>
    </source>
</evidence>
<evidence type="ECO:0000313" key="4">
    <source>
        <dbReference type="Proteomes" id="UP000478148"/>
    </source>
</evidence>
<organism evidence="3 4">
    <name type="scientific">Verrucosispora sioxanthis</name>
    <dbReference type="NCBI Taxonomy" id="2499994"/>
    <lineage>
        <taxon>Bacteria</taxon>
        <taxon>Bacillati</taxon>
        <taxon>Actinomycetota</taxon>
        <taxon>Actinomycetes</taxon>
        <taxon>Micromonosporales</taxon>
        <taxon>Micromonosporaceae</taxon>
        <taxon>Micromonospora</taxon>
    </lineage>
</organism>
<evidence type="ECO:0000313" key="3">
    <source>
        <dbReference type="EMBL" id="NGM11552.1"/>
    </source>
</evidence>
<keyword evidence="4" id="KW-1185">Reference proteome</keyword>
<sequence length="258" mass="26630">MSQHVPQEAGRARLVRRALVLPLLGALAVAAGCGGADTTGEPDPAATPPPSASSVATEPATATPTADATVVIPKSAFLELPAELRKLPARTMPVADALPELCDDGFGTGGRSVTASAAMMSGYRQPGDPPSNVPYGTIAQTIFTFSGDGAADYLRRLRATLADCASFTIDNGDTVKVRSEALPDAGDEGLLVVQVRPARNLPGDLVEGETTTTQVAVVRVADAVTLLHDEGWEGTSGDPALVDDFVRAAVDALDTWQR</sequence>
<dbReference type="Proteomes" id="UP000478148">
    <property type="component" value="Unassembled WGS sequence"/>
</dbReference>
<proteinExistence type="predicted"/>
<dbReference type="RefSeq" id="WP_164445439.1">
    <property type="nucleotide sequence ID" value="NZ_SAIY01000001.1"/>
</dbReference>
<keyword evidence="2" id="KW-0732">Signal</keyword>
<accession>A0A6M1KW11</accession>
<name>A0A6M1KW11_9ACTN</name>
<feature type="region of interest" description="Disordered" evidence="1">
    <location>
        <begin position="38"/>
        <end position="66"/>
    </location>
</feature>
<dbReference type="EMBL" id="SAIY01000001">
    <property type="protein sequence ID" value="NGM11552.1"/>
    <property type="molecule type" value="Genomic_DNA"/>
</dbReference>
<feature type="chain" id="PRO_5038666035" description="Sensor domain-containing protein" evidence="2">
    <location>
        <begin position="32"/>
        <end position="258"/>
    </location>
</feature>
<reference evidence="3 4" key="1">
    <citation type="submission" date="2020-02" db="EMBL/GenBank/DDBJ databases">
        <title>Draft Genome Sequence of Verrucosispora sp. Strain CWR15, Isolated from Gulf of Mexico Sponge.</title>
        <authorList>
            <person name="Kennedy S.J."/>
            <person name="Cella E."/>
            <person name="Azarian T."/>
            <person name="Baker B.J."/>
            <person name="Shaw L.N."/>
        </authorList>
    </citation>
    <scope>NUCLEOTIDE SEQUENCE [LARGE SCALE GENOMIC DNA]</scope>
    <source>
        <strain evidence="3 4">CWR15</strain>
    </source>
</reference>
<protein>
    <recommendedName>
        <fullName evidence="5">Sensor domain-containing protein</fullName>
    </recommendedName>
</protein>